<name>A0ABU9I9C6_9FLAO</name>
<accession>A0ABU9I9C6</accession>
<dbReference type="Proteomes" id="UP001393056">
    <property type="component" value="Unassembled WGS sequence"/>
</dbReference>
<dbReference type="EMBL" id="JBBYHT010000010">
    <property type="protein sequence ID" value="MEL1249030.1"/>
    <property type="molecule type" value="Genomic_DNA"/>
</dbReference>
<proteinExistence type="predicted"/>
<comment type="caution">
    <text evidence="1">The sequence shown here is derived from an EMBL/GenBank/DDBJ whole genome shotgun (WGS) entry which is preliminary data.</text>
</comment>
<keyword evidence="2" id="KW-1185">Reference proteome</keyword>
<evidence type="ECO:0000313" key="2">
    <source>
        <dbReference type="Proteomes" id="UP001393056"/>
    </source>
</evidence>
<sequence>MRTNNAKRHDDQIERDVEKSISRFSQHMMSNSKWIKLVDKLVQNTDKILKIEFKKVQNDKIGELYLDEDTTFGFDYWKNGFEGCNSLGGWLTFKEIEFIIFPQIIDSNKNITQDLKEIENLINSVGKFSLEIDNSSLKLYCYKE</sequence>
<protein>
    <submittedName>
        <fullName evidence="1">Uncharacterized protein</fullName>
    </submittedName>
</protein>
<reference evidence="1 2" key="1">
    <citation type="submission" date="2024-04" db="EMBL/GenBank/DDBJ databases">
        <title>Flavobacterium sp. DGU41 16S ribosomal RNA gene Genome sequencing and assembly.</title>
        <authorList>
            <person name="Park S."/>
        </authorList>
    </citation>
    <scope>NUCLEOTIDE SEQUENCE [LARGE SCALE GENOMIC DNA]</scope>
    <source>
        <strain evidence="1 2">DGU41</strain>
    </source>
</reference>
<evidence type="ECO:0000313" key="1">
    <source>
        <dbReference type="EMBL" id="MEL1249030.1"/>
    </source>
</evidence>
<gene>
    <name evidence="1" type="ORF">AAEO58_13335</name>
</gene>
<dbReference type="RefSeq" id="WP_341683898.1">
    <property type="nucleotide sequence ID" value="NZ_JBBYHT010000010.1"/>
</dbReference>
<organism evidence="1 2">
    <name type="scientific">Flavobacterium helocola</name>
    <dbReference type="NCBI Taxonomy" id="3139139"/>
    <lineage>
        <taxon>Bacteria</taxon>
        <taxon>Pseudomonadati</taxon>
        <taxon>Bacteroidota</taxon>
        <taxon>Flavobacteriia</taxon>
        <taxon>Flavobacteriales</taxon>
        <taxon>Flavobacteriaceae</taxon>
        <taxon>Flavobacterium</taxon>
    </lineage>
</organism>